<protein>
    <submittedName>
        <fullName evidence="9">Rod shape-determining protein MreD</fullName>
    </submittedName>
</protein>
<name>A0A2A5WHC8_9GAMM</name>
<dbReference type="GO" id="GO:0008360">
    <property type="term" value="P:regulation of cell shape"/>
    <property type="evidence" value="ECO:0007669"/>
    <property type="project" value="UniProtKB-KW"/>
</dbReference>
<accession>A0A2A5WHC8</accession>
<evidence type="ECO:0000256" key="8">
    <source>
        <dbReference type="SAM" id="Phobius"/>
    </source>
</evidence>
<evidence type="ECO:0000256" key="3">
    <source>
        <dbReference type="ARBA" id="ARBA00022475"/>
    </source>
</evidence>
<evidence type="ECO:0000256" key="1">
    <source>
        <dbReference type="ARBA" id="ARBA00004651"/>
    </source>
</evidence>
<sequence length="137" mass="15494">MSWLPGIIVMLASILVAMVLAVISLPEYVPLEVGYLRPQWVALVVIYWAIALPHRFGPVIAWVTGLVLDVLMSNLLGHYALLLAVTAYAAGRLHQRIRMYGLWQQSLVILGMMTVYQMISYWIAGMSGEGRWSEWYL</sequence>
<keyword evidence="5" id="KW-0133">Cell shape</keyword>
<evidence type="ECO:0000313" key="10">
    <source>
        <dbReference type="Proteomes" id="UP000219327"/>
    </source>
</evidence>
<dbReference type="PIRSF" id="PIRSF018472">
    <property type="entry name" value="MreD_proteobac"/>
    <property type="match status" value="1"/>
</dbReference>
<evidence type="ECO:0000256" key="6">
    <source>
        <dbReference type="ARBA" id="ARBA00022989"/>
    </source>
</evidence>
<proteinExistence type="inferred from homology"/>
<evidence type="ECO:0000313" key="9">
    <source>
        <dbReference type="EMBL" id="PDH35812.1"/>
    </source>
</evidence>
<gene>
    <name evidence="9" type="primary">mreD</name>
    <name evidence="9" type="ORF">CNE99_10580</name>
</gene>
<keyword evidence="3" id="KW-1003">Cell membrane</keyword>
<dbReference type="Pfam" id="PF04093">
    <property type="entry name" value="MreD"/>
    <property type="match status" value="1"/>
</dbReference>
<feature type="transmembrane region" description="Helical" evidence="8">
    <location>
        <begin position="6"/>
        <end position="28"/>
    </location>
</feature>
<dbReference type="InterPro" id="IPR007227">
    <property type="entry name" value="Cell_shape_determining_MreD"/>
</dbReference>
<keyword evidence="6 8" id="KW-1133">Transmembrane helix</keyword>
<evidence type="ECO:0000256" key="2">
    <source>
        <dbReference type="ARBA" id="ARBA00007776"/>
    </source>
</evidence>
<dbReference type="GO" id="GO:0005886">
    <property type="term" value="C:plasma membrane"/>
    <property type="evidence" value="ECO:0007669"/>
    <property type="project" value="UniProtKB-SubCell"/>
</dbReference>
<feature type="transmembrane region" description="Helical" evidence="8">
    <location>
        <begin position="70"/>
        <end position="90"/>
    </location>
</feature>
<keyword evidence="4 8" id="KW-0812">Transmembrane</keyword>
<comment type="subcellular location">
    <subcellularLocation>
        <location evidence="1">Cell membrane</location>
        <topology evidence="1">Multi-pass membrane protein</topology>
    </subcellularLocation>
</comment>
<comment type="caution">
    <text evidence="9">The sequence shown here is derived from an EMBL/GenBank/DDBJ whole genome shotgun (WGS) entry which is preliminary data.</text>
</comment>
<feature type="transmembrane region" description="Helical" evidence="8">
    <location>
        <begin position="40"/>
        <end position="64"/>
    </location>
</feature>
<dbReference type="NCBIfam" id="TIGR03426">
    <property type="entry name" value="shape_MreD"/>
    <property type="match status" value="1"/>
</dbReference>
<dbReference type="InterPro" id="IPR026034">
    <property type="entry name" value="MreD_proteobac"/>
</dbReference>
<dbReference type="AlphaFoldDB" id="A0A2A5WHC8"/>
<feature type="non-terminal residue" evidence="9">
    <location>
        <position position="137"/>
    </location>
</feature>
<dbReference type="PANTHER" id="PTHR37484">
    <property type="entry name" value="ROD SHAPE-DETERMINING PROTEIN MRED"/>
    <property type="match status" value="1"/>
</dbReference>
<evidence type="ECO:0000256" key="4">
    <source>
        <dbReference type="ARBA" id="ARBA00022692"/>
    </source>
</evidence>
<dbReference type="EMBL" id="NTKD01000081">
    <property type="protein sequence ID" value="PDH35812.1"/>
    <property type="molecule type" value="Genomic_DNA"/>
</dbReference>
<keyword evidence="7 8" id="KW-0472">Membrane</keyword>
<feature type="transmembrane region" description="Helical" evidence="8">
    <location>
        <begin position="102"/>
        <end position="124"/>
    </location>
</feature>
<reference evidence="9 10" key="1">
    <citation type="submission" date="2017-08" db="EMBL/GenBank/DDBJ databases">
        <title>Fine stratification of microbial communities through a metagenomic profile of the photic zone.</title>
        <authorList>
            <person name="Haro-Moreno J.M."/>
            <person name="Lopez-Perez M."/>
            <person name="De La Torre J."/>
            <person name="Picazo A."/>
            <person name="Camacho A."/>
            <person name="Rodriguez-Valera F."/>
        </authorList>
    </citation>
    <scope>NUCLEOTIDE SEQUENCE [LARGE SCALE GENOMIC DNA]</scope>
    <source>
        <strain evidence="9">MED-G24</strain>
    </source>
</reference>
<comment type="similarity">
    <text evidence="2">Belongs to the MreD family.</text>
</comment>
<dbReference type="PANTHER" id="PTHR37484:SF1">
    <property type="entry name" value="ROD SHAPE-DETERMINING PROTEIN MRED"/>
    <property type="match status" value="1"/>
</dbReference>
<dbReference type="Proteomes" id="UP000219327">
    <property type="component" value="Unassembled WGS sequence"/>
</dbReference>
<evidence type="ECO:0000256" key="5">
    <source>
        <dbReference type="ARBA" id="ARBA00022960"/>
    </source>
</evidence>
<organism evidence="9 10">
    <name type="scientific">OM182 bacterium MED-G24</name>
    <dbReference type="NCBI Taxonomy" id="1986255"/>
    <lineage>
        <taxon>Bacteria</taxon>
        <taxon>Pseudomonadati</taxon>
        <taxon>Pseudomonadota</taxon>
        <taxon>Gammaproteobacteria</taxon>
        <taxon>OMG group</taxon>
        <taxon>OM182 clade</taxon>
    </lineage>
</organism>
<evidence type="ECO:0000256" key="7">
    <source>
        <dbReference type="ARBA" id="ARBA00023136"/>
    </source>
</evidence>